<comment type="caution">
    <text evidence="2">The sequence shown here is derived from an EMBL/GenBank/DDBJ whole genome shotgun (WGS) entry which is preliminary data.</text>
</comment>
<dbReference type="OrthoDB" id="253030at2759"/>
<keyword evidence="3" id="KW-1185">Reference proteome</keyword>
<protein>
    <recommendedName>
        <fullName evidence="4">Protein kinase domain-containing protein</fullName>
    </recommendedName>
</protein>
<evidence type="ECO:0000313" key="3">
    <source>
        <dbReference type="Proteomes" id="UP000673552"/>
    </source>
</evidence>
<dbReference type="Proteomes" id="UP000673552">
    <property type="component" value="Unassembled WGS sequence"/>
</dbReference>
<gene>
    <name evidence="2" type="ORF">LSCM1_01365</name>
</gene>
<sequence length="1846" mass="195078">MTKAAATTTSLSGSVVSTIVQRRHDESPSLSSVLSGGPSPSPERSDKTRKHRPPLSSSAYMSCRRSSADSEPHEGRSLSPVRRSVHMAVMSPSHSAGLVRSQRSYCGSLQSPSRASERMPTEHRMVPSPLGGMARAADVSIRLEDVFSEAADLRATRSAAAATPCALPQLTDANRPRTPQAVPSSAATAVTPLLVTNQTNFAGAGARLGDSIQHGTDRGGVYAHPPHFLPLSNSSFVSDTSSLGEEEKGASEGHRLATPAHRRPEQCPLMAVSSLDVRTVSIPPASTADAAVSNDFGGGNALFQPPAHPPSLCSPFIGTAVASSSHPDLVTSNFTEADTPYQQPRQQQQLRLPFQQTNDLPAASRTAVADHSSLGSSIHSLHREATAAFDGECAAAAAAATEPRSGTAPFFSVASCASTATVGPTPETETQAFPVLSLMTTSDPLPASRASPSTEARFAVGARTPRRSLAVSEETAWHSPSYSAWYTIASPQKIEATVDEARQPTDGCSGRATDYPCHDLDNSPHTTRGLSALRGTSRSLSVSSSFSRRYPLSFAGDRSAPASEPDEAATALSVAAVQPEESDCCETPPSPHTPLTNRTPGPAGLHDSCTAHHSPGHSHSRYRSQLLSQSLTPQKSGHRAFSRQTTPSQSFRSKVQSHTFESQQPHQYATQHISSLMRSDTQSNTYRFLVNGESTGVAERDYLAPSRNPYSLYRTLEPYITDLSALTPSAAPGSSGSSSSSTPDLLLAHDLPEPLTAFAAALEKAFVRPDAAVILYAQLVPSPLHSSGIWNRAQLGKSAAYGSFAAPQDLAAERSLSIASLALSSRCRGGEHGRTLSALLEEGTATTPTGATTVVNRRGRCLTLATTRNTSGQSPTRVRHMDLQSDTAPTSSSTPVATHVSSTGNFPLPERIPLAAQSLSCNRMQPPMALPPSSAAASCNAAPASPTEAGASPGSVDEPPGAVTAASTWRQPAWRESAESGHASPPPRRPLKNPAAMAPSCESKAGCRTLCAKRALNFEVGVGDKEAACGGCEGVHARGPLDLRAEGSGSAWSSYGSPNCLCRTVAHLGPSGSGLESPVKALGAALLPPTPPVQPAPEHEAAPAAHGREERAAAFRASPLDLSRWANQTSRLQLLTPTLQWCRSPGREVPGLRISTESSWIRGPLTPVVTGVGLPARSFDYADVSAGPQVGYDWAESFSEPLETTDMSEEGIPGDRFQAHHAFQFLHSIAPACGGSDVEAGRRGESRQAIPLCVEVNGVTWLAVHRLNGLPYALKEVPTAAFNLAELRCLTLSVAPPSTRATAGSAACGKLPEQHAAGLTGEDRLEAEDCIARYYSVSTPPQSSVSPEVHLLQLEYFPRGSLSELARRRSGQHATFSADELPSLEVGARALSSRFWLEAVTQGLRGLRVLHRADLIHGCPLPLSLFLCGSAPSTVRFKWSCFGNARADADIYPTESLPTWAHEAVTRLYQMAAFDGSTVAPDVVEVAVFCVGMLEMLAKQVYAHLSSVLPPGDSPHLNELEWIEAVVMHPSLHLYVGDKEGGENMHAVARLMRFLWDVSTSYRTADQVLAQLCVRVDPAARVVEQLYECELARLARQLEERRRRLRRRQQRGPLPPLPSANSASPSPTDAILLRSPAKTSVASASSRRQVAVSDSPSSPLHPATDPAATHASFSSRGSASPLGKSCNGSPQLFCSARRPPPHTPLRLPFTMPSKLLLPPSTAAAPAAAASVLIASRRVEQTASDLSARRHYGGSAGCRRASVVHPRILEAAGRMLERAVSAGDGASDAMTAILRPAVDSMCQRGWTTLYAGVPLAVTGGLNGDASAGTREAVEALMRSLRPLTSFE</sequence>
<feature type="compositionally biased region" description="Basic and acidic residues" evidence="1">
    <location>
        <begin position="1097"/>
        <end position="1109"/>
    </location>
</feature>
<feature type="compositionally biased region" description="Basic and acidic residues" evidence="1">
    <location>
        <begin position="115"/>
        <end position="125"/>
    </location>
</feature>
<feature type="region of interest" description="Disordered" evidence="1">
    <location>
        <begin position="925"/>
        <end position="998"/>
    </location>
</feature>
<reference evidence="3" key="2">
    <citation type="journal article" date="2021" name="Sci. Data">
        <title>Chromosome-scale genome sequencing, assembly and annotation of six genomes from subfamily Leishmaniinae.</title>
        <authorList>
            <person name="Almutairi H."/>
            <person name="Urbaniak M.D."/>
            <person name="Bates M.D."/>
            <person name="Jariyapan N."/>
            <person name="Kwakye-Nuako G."/>
            <person name="Thomaz Soccol V."/>
            <person name="Al-Salem W.S."/>
            <person name="Dillon R.J."/>
            <person name="Bates P.A."/>
            <person name="Gatherer D."/>
        </authorList>
    </citation>
    <scope>NUCLEOTIDE SEQUENCE [LARGE SCALE GENOMIC DNA]</scope>
</reference>
<feature type="region of interest" description="Disordered" evidence="1">
    <location>
        <begin position="575"/>
        <end position="668"/>
    </location>
</feature>
<feature type="region of interest" description="Disordered" evidence="1">
    <location>
        <begin position="1"/>
        <end position="80"/>
    </location>
</feature>
<reference evidence="3" key="1">
    <citation type="journal article" date="2021" name="Microbiol. Resour. Announc.">
        <title>LGAAP: Leishmaniinae Genome Assembly and Annotation Pipeline.</title>
        <authorList>
            <person name="Almutairi H."/>
            <person name="Urbaniak M.D."/>
            <person name="Bates M.D."/>
            <person name="Jariyapan N."/>
            <person name="Kwakye-Nuako G."/>
            <person name="Thomaz-Soccol V."/>
            <person name="Al-Salem W.S."/>
            <person name="Dillon R.J."/>
            <person name="Bates P.A."/>
            <person name="Gatherer D."/>
        </authorList>
    </citation>
    <scope>NUCLEOTIDE SEQUENCE [LARGE SCALE GENOMIC DNA]</scope>
</reference>
<feature type="compositionally biased region" description="Low complexity" evidence="1">
    <location>
        <begin position="56"/>
        <end position="65"/>
    </location>
</feature>
<dbReference type="KEGG" id="lmat:92511498"/>
<feature type="compositionally biased region" description="Polar residues" evidence="1">
    <location>
        <begin position="866"/>
        <end position="876"/>
    </location>
</feature>
<feature type="region of interest" description="Disordered" evidence="1">
    <location>
        <begin position="1603"/>
        <end position="1686"/>
    </location>
</feature>
<proteinExistence type="predicted"/>
<evidence type="ECO:0008006" key="4">
    <source>
        <dbReference type="Google" id="ProtNLM"/>
    </source>
</evidence>
<feature type="compositionally biased region" description="Low complexity" evidence="1">
    <location>
        <begin position="28"/>
        <end position="38"/>
    </location>
</feature>
<dbReference type="GeneID" id="92511498"/>
<dbReference type="RefSeq" id="XP_067176265.1">
    <property type="nucleotide sequence ID" value="XM_067318986.1"/>
</dbReference>
<feature type="region of interest" description="Disordered" evidence="1">
    <location>
        <begin position="238"/>
        <end position="261"/>
    </location>
</feature>
<evidence type="ECO:0000313" key="2">
    <source>
        <dbReference type="EMBL" id="KAG5471291.1"/>
    </source>
</evidence>
<feature type="compositionally biased region" description="Basic and acidic residues" evidence="1">
    <location>
        <begin position="66"/>
        <end position="76"/>
    </location>
</feature>
<organism evidence="2 3">
    <name type="scientific">Leishmania martiniquensis</name>
    <dbReference type="NCBI Taxonomy" id="1580590"/>
    <lineage>
        <taxon>Eukaryota</taxon>
        <taxon>Discoba</taxon>
        <taxon>Euglenozoa</taxon>
        <taxon>Kinetoplastea</taxon>
        <taxon>Metakinetoplastina</taxon>
        <taxon>Trypanosomatida</taxon>
        <taxon>Trypanosomatidae</taxon>
        <taxon>Leishmaniinae</taxon>
        <taxon>Leishmania</taxon>
    </lineage>
</organism>
<accession>A0A836KES5</accession>
<feature type="compositionally biased region" description="Low complexity" evidence="1">
    <location>
        <begin position="1640"/>
        <end position="1655"/>
    </location>
</feature>
<feature type="compositionally biased region" description="Polar residues" evidence="1">
    <location>
        <begin position="642"/>
        <end position="668"/>
    </location>
</feature>
<evidence type="ECO:0000256" key="1">
    <source>
        <dbReference type="SAM" id="MobiDB-lite"/>
    </source>
</evidence>
<feature type="compositionally biased region" description="Basic and acidic residues" evidence="1">
    <location>
        <begin position="245"/>
        <end position="255"/>
    </location>
</feature>
<feature type="region of interest" description="Disordered" evidence="1">
    <location>
        <begin position="499"/>
        <end position="538"/>
    </location>
</feature>
<feature type="compositionally biased region" description="Low complexity" evidence="1">
    <location>
        <begin position="1"/>
        <end position="20"/>
    </location>
</feature>
<name>A0A836KES5_9TRYP</name>
<feature type="region of interest" description="Disordered" evidence="1">
    <location>
        <begin position="108"/>
        <end position="130"/>
    </location>
</feature>
<feature type="compositionally biased region" description="Low complexity" evidence="1">
    <location>
        <begin position="931"/>
        <end position="946"/>
    </location>
</feature>
<feature type="compositionally biased region" description="Low complexity" evidence="1">
    <location>
        <begin position="887"/>
        <end position="903"/>
    </location>
</feature>
<feature type="region of interest" description="Disordered" evidence="1">
    <location>
        <begin position="1088"/>
        <end position="1109"/>
    </location>
</feature>
<feature type="region of interest" description="Disordered" evidence="1">
    <location>
        <begin position="866"/>
        <end position="909"/>
    </location>
</feature>
<dbReference type="EMBL" id="JAFEUZ010000031">
    <property type="protein sequence ID" value="KAG5471291.1"/>
    <property type="molecule type" value="Genomic_DNA"/>
</dbReference>